<dbReference type="Proteomes" id="UP000799536">
    <property type="component" value="Unassembled WGS sequence"/>
</dbReference>
<organism evidence="2 3">
    <name type="scientific">Delitschia confertaspora ATCC 74209</name>
    <dbReference type="NCBI Taxonomy" id="1513339"/>
    <lineage>
        <taxon>Eukaryota</taxon>
        <taxon>Fungi</taxon>
        <taxon>Dikarya</taxon>
        <taxon>Ascomycota</taxon>
        <taxon>Pezizomycotina</taxon>
        <taxon>Dothideomycetes</taxon>
        <taxon>Pleosporomycetidae</taxon>
        <taxon>Pleosporales</taxon>
        <taxon>Delitschiaceae</taxon>
        <taxon>Delitschia</taxon>
    </lineage>
</organism>
<evidence type="ECO:0000256" key="1">
    <source>
        <dbReference type="SAM" id="MobiDB-lite"/>
    </source>
</evidence>
<feature type="non-terminal residue" evidence="2">
    <location>
        <position position="306"/>
    </location>
</feature>
<accession>A0A9P4MUU5</accession>
<dbReference type="AlphaFoldDB" id="A0A9P4MUU5"/>
<feature type="region of interest" description="Disordered" evidence="1">
    <location>
        <begin position="282"/>
        <end position="306"/>
    </location>
</feature>
<protein>
    <submittedName>
        <fullName evidence="2">Uncharacterized protein</fullName>
    </submittedName>
</protein>
<evidence type="ECO:0000313" key="3">
    <source>
        <dbReference type="Proteomes" id="UP000799536"/>
    </source>
</evidence>
<gene>
    <name evidence="2" type="ORF">GQ43DRAFT_357997</name>
</gene>
<name>A0A9P4MUU5_9PLEO</name>
<keyword evidence="3" id="KW-1185">Reference proteome</keyword>
<evidence type="ECO:0000313" key="2">
    <source>
        <dbReference type="EMBL" id="KAF2200483.1"/>
    </source>
</evidence>
<sequence length="306" mass="35726">RPLRLRTRKPFTGDVTLDCWFTIWSFSHPSELLRMREKIPYCFRFLRDNPNLWNLSRWHHYGTDLPEIPSEPTLPGFPLNEFQYAQLRHGLGCQSCKAHDTRKTYWAFLRRWCKSCFESKIIKEREALSLLQAAKISESQPAMGGDLASIQTILQCVPSGMLDSWGNFVGVGPSQAQSLKTVYLGSDVERLITEYDEQAEANKDTWESKVGDWARKKQEMVNQRREFARAMEQWENRSRTEKCGDHQSKKEARKKYFAEKAKQLDPPMNEEVLKRCPSYARSVKIPKDPNPLAWTPLKPKLERERA</sequence>
<comment type="caution">
    <text evidence="2">The sequence shown here is derived from an EMBL/GenBank/DDBJ whole genome shotgun (WGS) entry which is preliminary data.</text>
</comment>
<reference evidence="2" key="1">
    <citation type="journal article" date="2020" name="Stud. Mycol.">
        <title>101 Dothideomycetes genomes: a test case for predicting lifestyles and emergence of pathogens.</title>
        <authorList>
            <person name="Haridas S."/>
            <person name="Albert R."/>
            <person name="Binder M."/>
            <person name="Bloem J."/>
            <person name="Labutti K."/>
            <person name="Salamov A."/>
            <person name="Andreopoulos B."/>
            <person name="Baker S."/>
            <person name="Barry K."/>
            <person name="Bills G."/>
            <person name="Bluhm B."/>
            <person name="Cannon C."/>
            <person name="Castanera R."/>
            <person name="Culley D."/>
            <person name="Daum C."/>
            <person name="Ezra D."/>
            <person name="Gonzalez J."/>
            <person name="Henrissat B."/>
            <person name="Kuo A."/>
            <person name="Liang C."/>
            <person name="Lipzen A."/>
            <person name="Lutzoni F."/>
            <person name="Magnuson J."/>
            <person name="Mondo S."/>
            <person name="Nolan M."/>
            <person name="Ohm R."/>
            <person name="Pangilinan J."/>
            <person name="Park H.-J."/>
            <person name="Ramirez L."/>
            <person name="Alfaro M."/>
            <person name="Sun H."/>
            <person name="Tritt A."/>
            <person name="Yoshinaga Y."/>
            <person name="Zwiers L.-H."/>
            <person name="Turgeon B."/>
            <person name="Goodwin S."/>
            <person name="Spatafora J."/>
            <person name="Crous P."/>
            <person name="Grigoriev I."/>
        </authorList>
    </citation>
    <scope>NUCLEOTIDE SEQUENCE</scope>
    <source>
        <strain evidence="2">ATCC 74209</strain>
    </source>
</reference>
<dbReference type="OrthoDB" id="2322499at2759"/>
<proteinExistence type="predicted"/>
<dbReference type="EMBL" id="ML994020">
    <property type="protein sequence ID" value="KAF2200483.1"/>
    <property type="molecule type" value="Genomic_DNA"/>
</dbReference>
<feature type="non-terminal residue" evidence="2">
    <location>
        <position position="1"/>
    </location>
</feature>